<reference evidence="11 12" key="1">
    <citation type="submission" date="2020-09" db="EMBL/GenBank/DDBJ databases">
        <title>Paenibacillus sp. strain PR3 16S rRNA gene Genome sequencing and assembly.</title>
        <authorList>
            <person name="Kim J."/>
        </authorList>
    </citation>
    <scope>NUCLEOTIDE SEQUENCE [LARGE SCALE GENOMIC DNA]</scope>
    <source>
        <strain evidence="11 12">PR3</strain>
    </source>
</reference>
<comment type="caution">
    <text evidence="11">The sequence shown here is derived from an EMBL/GenBank/DDBJ whole genome shotgun (WGS) entry which is preliminary data.</text>
</comment>
<organism evidence="11 12">
    <name type="scientific">Paenibacillus terricola</name>
    <dbReference type="NCBI Taxonomy" id="2763503"/>
    <lineage>
        <taxon>Bacteria</taxon>
        <taxon>Bacillati</taxon>
        <taxon>Bacillota</taxon>
        <taxon>Bacilli</taxon>
        <taxon>Bacillales</taxon>
        <taxon>Paenibacillaceae</taxon>
        <taxon>Paenibacillus</taxon>
    </lineage>
</organism>
<evidence type="ECO:0000256" key="10">
    <source>
        <dbReference type="RuleBase" id="RU364125"/>
    </source>
</evidence>
<dbReference type="EMBL" id="JACXZA010000001">
    <property type="protein sequence ID" value="MBD3918245.1"/>
    <property type="molecule type" value="Genomic_DNA"/>
</dbReference>
<dbReference type="Proteomes" id="UP000609346">
    <property type="component" value="Unassembled WGS sequence"/>
</dbReference>
<sequence length="155" mass="17531">MRKMVPWLISILLAITLIAIVVIILLNTMFDDSSKEAKSSEPVKIEVLSADKRVEVTSELKDIKRNLLDNDYIVIASFAFQLDSKKSKEAFEKVKDIQIRPIINRVIADMTADQLNGSKGQDMLASKLLNLINQELPEDQKLVKVDITNFLMSQI</sequence>
<keyword evidence="9 10" id="KW-0472">Membrane</keyword>
<keyword evidence="11" id="KW-0966">Cell projection</keyword>
<evidence type="ECO:0000256" key="4">
    <source>
        <dbReference type="ARBA" id="ARBA00022475"/>
    </source>
</evidence>
<evidence type="ECO:0000256" key="1">
    <source>
        <dbReference type="ARBA" id="ARBA00002254"/>
    </source>
</evidence>
<keyword evidence="8 10" id="KW-1133">Transmembrane helix</keyword>
<evidence type="ECO:0000256" key="9">
    <source>
        <dbReference type="ARBA" id="ARBA00023136"/>
    </source>
</evidence>
<evidence type="ECO:0000313" key="11">
    <source>
        <dbReference type="EMBL" id="MBD3918245.1"/>
    </source>
</evidence>
<keyword evidence="11" id="KW-0282">Flagellum</keyword>
<name>A0ABR8MQH2_9BACL</name>
<evidence type="ECO:0000256" key="8">
    <source>
        <dbReference type="ARBA" id="ARBA00022989"/>
    </source>
</evidence>
<feature type="transmembrane region" description="Helical" evidence="10">
    <location>
        <begin position="7"/>
        <end position="30"/>
    </location>
</feature>
<comment type="subcellular location">
    <subcellularLocation>
        <location evidence="2">Cell membrane</location>
        <topology evidence="2">Single-pass membrane protein</topology>
    </subcellularLocation>
</comment>
<keyword evidence="5 10" id="KW-0145">Chemotaxis</keyword>
<proteinExistence type="inferred from homology"/>
<keyword evidence="7 10" id="KW-0283">Flagellar rotation</keyword>
<keyword evidence="12" id="KW-1185">Reference proteome</keyword>
<keyword evidence="4 10" id="KW-1003">Cell membrane</keyword>
<dbReference type="InterPro" id="IPR005503">
    <property type="entry name" value="FliL"/>
</dbReference>
<keyword evidence="11" id="KW-0969">Cilium</keyword>
<dbReference type="Pfam" id="PF03748">
    <property type="entry name" value="FliL"/>
    <property type="match status" value="1"/>
</dbReference>
<evidence type="ECO:0000256" key="2">
    <source>
        <dbReference type="ARBA" id="ARBA00004162"/>
    </source>
</evidence>
<evidence type="ECO:0000256" key="5">
    <source>
        <dbReference type="ARBA" id="ARBA00022500"/>
    </source>
</evidence>
<protein>
    <recommendedName>
        <fullName evidence="10">Flagellar protein FliL</fullName>
    </recommendedName>
</protein>
<evidence type="ECO:0000256" key="3">
    <source>
        <dbReference type="ARBA" id="ARBA00008281"/>
    </source>
</evidence>
<comment type="function">
    <text evidence="1 10">Controls the rotational direction of flagella during chemotaxis.</text>
</comment>
<accession>A0ABR8MQH2</accession>
<evidence type="ECO:0000313" key="12">
    <source>
        <dbReference type="Proteomes" id="UP000609346"/>
    </source>
</evidence>
<gene>
    <name evidence="11" type="ORF">H8B09_05725</name>
</gene>
<evidence type="ECO:0000256" key="7">
    <source>
        <dbReference type="ARBA" id="ARBA00022779"/>
    </source>
</evidence>
<keyword evidence="6 10" id="KW-0812">Transmembrane</keyword>
<evidence type="ECO:0000256" key="6">
    <source>
        <dbReference type="ARBA" id="ARBA00022692"/>
    </source>
</evidence>
<dbReference type="RefSeq" id="WP_191202458.1">
    <property type="nucleotide sequence ID" value="NZ_JACXZA010000001.1"/>
</dbReference>
<comment type="similarity">
    <text evidence="3 10">Belongs to the FliL family.</text>
</comment>